<feature type="non-terminal residue" evidence="2">
    <location>
        <position position="1"/>
    </location>
</feature>
<feature type="region of interest" description="Disordered" evidence="1">
    <location>
        <begin position="262"/>
        <end position="288"/>
    </location>
</feature>
<reference evidence="2 3" key="1">
    <citation type="journal article" date="2020" name="Mol. Biol. Evol.">
        <title>Interspecific Gene Flow and the Evolution of Specialization in Black and White Rhinoceros.</title>
        <authorList>
            <person name="Moodley Y."/>
            <person name="Westbury M.V."/>
            <person name="Russo I.M."/>
            <person name="Gopalakrishnan S."/>
            <person name="Rakotoarivelo A."/>
            <person name="Olsen R.A."/>
            <person name="Prost S."/>
            <person name="Tunstall T."/>
            <person name="Ryder O.A."/>
            <person name="Dalen L."/>
            <person name="Bruford M.W."/>
        </authorList>
    </citation>
    <scope>NUCLEOTIDE SEQUENCE [LARGE SCALE GENOMIC DNA]</scope>
    <source>
        <strain evidence="2">SBR-YM</strain>
        <tissue evidence="2">Skin</tissue>
    </source>
</reference>
<protein>
    <recommendedName>
        <fullName evidence="4">Lipocalin/cytosolic fatty-acid binding domain-containing protein</fullName>
    </recommendedName>
</protein>
<dbReference type="AlphaFoldDB" id="A0A7J7EFI1"/>
<dbReference type="Gene3D" id="2.40.128.20">
    <property type="match status" value="1"/>
</dbReference>
<evidence type="ECO:0000313" key="3">
    <source>
        <dbReference type="Proteomes" id="UP000551758"/>
    </source>
</evidence>
<proteinExistence type="predicted"/>
<organism evidence="2 3">
    <name type="scientific">Diceros bicornis minor</name>
    <name type="common">South-central black rhinoceros</name>
    <dbReference type="NCBI Taxonomy" id="77932"/>
    <lineage>
        <taxon>Eukaryota</taxon>
        <taxon>Metazoa</taxon>
        <taxon>Chordata</taxon>
        <taxon>Craniata</taxon>
        <taxon>Vertebrata</taxon>
        <taxon>Euteleostomi</taxon>
        <taxon>Mammalia</taxon>
        <taxon>Eutheria</taxon>
        <taxon>Laurasiatheria</taxon>
        <taxon>Perissodactyla</taxon>
        <taxon>Rhinocerotidae</taxon>
        <taxon>Diceros</taxon>
    </lineage>
</organism>
<accession>A0A7J7EFI1</accession>
<dbReference type="InterPro" id="IPR012674">
    <property type="entry name" value="Calycin"/>
</dbReference>
<dbReference type="InterPro" id="IPR022272">
    <property type="entry name" value="Lipocalin_CS"/>
</dbReference>
<dbReference type="PROSITE" id="PS00213">
    <property type="entry name" value="LIPOCALIN"/>
    <property type="match status" value="1"/>
</dbReference>
<dbReference type="EMBL" id="JACDTQ010003420">
    <property type="protein sequence ID" value="KAF5914176.1"/>
    <property type="molecule type" value="Genomic_DNA"/>
</dbReference>
<sequence length="288" mass="32100">MWWSCPDSISPWPNDTLHVLQTRGRAARRPCHICGKDSRTSRESGWASWVGPGISVGRWKTHMKRGHRLPGLSSLWAPAVMALERGPLLLLTLSLGLASAQKTLEELPVQPGFDAQKVQGRWLTIQLAASHAHLVSPADPLRLALHSIWTWDGDLQFVLFWTRRGVQRGKRHRPSGWAPRPVPRLLEAAAYTSARQHQLQQPHPLRPLPGRRRDHQPVGTAGNLTPARRMLRDPEGLEKYLEDVAEFQLQKAPVFNLDGKRCPQPFPLAPRQAGPRSGASSFGPGTPT</sequence>
<name>A0A7J7EFI1_DICBM</name>
<feature type="region of interest" description="Disordered" evidence="1">
    <location>
        <begin position="193"/>
        <end position="226"/>
    </location>
</feature>
<evidence type="ECO:0000313" key="2">
    <source>
        <dbReference type="EMBL" id="KAF5914176.1"/>
    </source>
</evidence>
<gene>
    <name evidence="2" type="ORF">HPG69_015622</name>
</gene>
<keyword evidence="3" id="KW-1185">Reference proteome</keyword>
<dbReference type="SUPFAM" id="SSF50814">
    <property type="entry name" value="Lipocalins"/>
    <property type="match status" value="1"/>
</dbReference>
<dbReference type="Proteomes" id="UP000551758">
    <property type="component" value="Unassembled WGS sequence"/>
</dbReference>
<evidence type="ECO:0000256" key="1">
    <source>
        <dbReference type="SAM" id="MobiDB-lite"/>
    </source>
</evidence>
<comment type="caution">
    <text evidence="2">The sequence shown here is derived from an EMBL/GenBank/DDBJ whole genome shotgun (WGS) entry which is preliminary data.</text>
</comment>
<evidence type="ECO:0008006" key="4">
    <source>
        <dbReference type="Google" id="ProtNLM"/>
    </source>
</evidence>